<dbReference type="InterPro" id="IPR026444">
    <property type="entry name" value="Secre_tail"/>
</dbReference>
<accession>A0AAP2GM60</accession>
<organism evidence="2 3">
    <name type="scientific">Chryseosolibacter histidini</name>
    <dbReference type="NCBI Taxonomy" id="2782349"/>
    <lineage>
        <taxon>Bacteria</taxon>
        <taxon>Pseudomonadati</taxon>
        <taxon>Bacteroidota</taxon>
        <taxon>Cytophagia</taxon>
        <taxon>Cytophagales</taxon>
        <taxon>Chryseotaleaceae</taxon>
        <taxon>Chryseosolibacter</taxon>
    </lineage>
</organism>
<keyword evidence="3" id="KW-1185">Reference proteome</keyword>
<comment type="caution">
    <text evidence="2">The sequence shown here is derived from an EMBL/GenBank/DDBJ whole genome shotgun (WGS) entry which is preliminary data.</text>
</comment>
<dbReference type="NCBIfam" id="NF038128">
    <property type="entry name" value="choice_anch_J"/>
    <property type="match status" value="1"/>
</dbReference>
<reference evidence="2 3" key="1">
    <citation type="submission" date="2021-05" db="EMBL/GenBank/DDBJ databases">
        <title>A Polyphasic approach of four new species of the genus Ohtaekwangia: Ohtaekwangia histidinii sp. nov., Ohtaekwangia cretensis sp. nov., Ohtaekwangia indiensis sp. nov., Ohtaekwangia reichenbachii sp. nov. from diverse environment.</title>
        <authorList>
            <person name="Octaviana S."/>
        </authorList>
    </citation>
    <scope>NUCLEOTIDE SEQUENCE [LARGE SCALE GENOMIC DNA]</scope>
    <source>
        <strain evidence="2 3">PWU4</strain>
    </source>
</reference>
<dbReference type="RefSeq" id="WP_254158723.1">
    <property type="nucleotide sequence ID" value="NZ_JAHESF010000001.1"/>
</dbReference>
<dbReference type="Proteomes" id="UP001319200">
    <property type="component" value="Unassembled WGS sequence"/>
</dbReference>
<gene>
    <name evidence="2" type="ORF">KK083_00140</name>
</gene>
<dbReference type="NCBIfam" id="TIGR04183">
    <property type="entry name" value="Por_Secre_tail"/>
    <property type="match status" value="1"/>
</dbReference>
<protein>
    <submittedName>
        <fullName evidence="2">Choice-of-anchor J domain-containing protein</fullName>
    </submittedName>
</protein>
<dbReference type="EMBL" id="JAHESF010000001">
    <property type="protein sequence ID" value="MBT1695260.1"/>
    <property type="molecule type" value="Genomic_DNA"/>
</dbReference>
<evidence type="ECO:0000313" key="3">
    <source>
        <dbReference type="Proteomes" id="UP001319200"/>
    </source>
</evidence>
<dbReference type="Pfam" id="PF18962">
    <property type="entry name" value="Por_Secre_tail"/>
    <property type="match status" value="1"/>
</dbReference>
<evidence type="ECO:0000313" key="2">
    <source>
        <dbReference type="EMBL" id="MBT1695260.1"/>
    </source>
</evidence>
<sequence>MQKLYFALRRGFERCQYFSLQKPLRWWMWIVLPLIITAALPVRAQQATFFEDFENVPKGEMPEGWTFYQHGGTDPTSRWKAIQYLGFGTRFLSSLSEFGTGEKDEDWAITPPIPIADGDHLIFDGSQDTWTSFGDMYYVFISTTTADAPDAFEDTLATYTEDEFPKNWQTLKLDLSAYAGQTIYIAFVHVTTHVSESEFDISDSFGLDNLWVRPLQDAKLHEALVANEYPTPMAVSMTPELPFMYMNVRVIGDQGTVNISSLDFTSQGTLDPAQITEATLYYTWDRSLIAISDPSGYIVYGTAANVDGKFSFDGDLDLPVGNNYFWLTFTVNPSYTPTYPYPEVDVTFDGVTIDGTRSGTTVNGFAATRRVVPSIPQNDNFSDAIEITTSSGRYGASNVLAMPQPTIETLAYCAPGGVEDGSNSIWWHFKAPRDGWITADLSACAFNTILVFYNKKYDQVACNDNIDETEGILQSKISEYPVAKGEDIYIRVTGYGDPFAGPQNAASGVVILDFTFTVPLGIENNAGEDNLSIPYPNPAKDNASFTVTRRDAGEVTLQVRDLMGRLVLTERFDVASGEAQTVTLDVAALPAGTYVVSFEDNGRTSTQKLIIAR</sequence>
<evidence type="ECO:0000259" key="1">
    <source>
        <dbReference type="Pfam" id="PF18962"/>
    </source>
</evidence>
<name>A0AAP2GM60_9BACT</name>
<dbReference type="AlphaFoldDB" id="A0AAP2GM60"/>
<proteinExistence type="predicted"/>
<feature type="domain" description="Secretion system C-terminal sorting" evidence="1">
    <location>
        <begin position="535"/>
        <end position="611"/>
    </location>
</feature>
<dbReference type="Gene3D" id="2.60.120.200">
    <property type="match status" value="1"/>
</dbReference>